<comment type="caution">
    <text evidence="3">The sequence shown here is derived from an EMBL/GenBank/DDBJ whole genome shotgun (WGS) entry which is preliminary data.</text>
</comment>
<keyword evidence="4" id="KW-1185">Reference proteome</keyword>
<feature type="compositionally biased region" description="Low complexity" evidence="1">
    <location>
        <begin position="59"/>
        <end position="68"/>
    </location>
</feature>
<accession>A0AAE1I4B9</accession>
<dbReference type="Proteomes" id="UP001219518">
    <property type="component" value="Unassembled WGS sequence"/>
</dbReference>
<keyword evidence="3" id="KW-0371">Homeobox</keyword>
<protein>
    <submittedName>
        <fullName evidence="3">Homeobox protein araucan</fullName>
    </submittedName>
</protein>
<feature type="compositionally biased region" description="Pro residues" evidence="1">
    <location>
        <begin position="130"/>
        <end position="149"/>
    </location>
</feature>
<organism evidence="3 4">
    <name type="scientific">Frankliniella fusca</name>
    <dbReference type="NCBI Taxonomy" id="407009"/>
    <lineage>
        <taxon>Eukaryota</taxon>
        <taxon>Metazoa</taxon>
        <taxon>Ecdysozoa</taxon>
        <taxon>Arthropoda</taxon>
        <taxon>Hexapoda</taxon>
        <taxon>Insecta</taxon>
        <taxon>Pterygota</taxon>
        <taxon>Neoptera</taxon>
        <taxon>Paraneoptera</taxon>
        <taxon>Thysanoptera</taxon>
        <taxon>Terebrantia</taxon>
        <taxon>Thripoidea</taxon>
        <taxon>Thripidae</taxon>
        <taxon>Frankliniella</taxon>
    </lineage>
</organism>
<feature type="compositionally biased region" description="Pro residues" evidence="1">
    <location>
        <begin position="38"/>
        <end position="53"/>
    </location>
</feature>
<evidence type="ECO:0000256" key="1">
    <source>
        <dbReference type="SAM" id="MobiDB-lite"/>
    </source>
</evidence>
<gene>
    <name evidence="3" type="ORF">KUF71_011458</name>
</gene>
<reference evidence="3" key="2">
    <citation type="journal article" date="2023" name="BMC Genomics">
        <title>Pest status, molecular evolution, and epigenetic factors derived from the genome assembly of Frankliniella fusca, a thysanopteran phytovirus vector.</title>
        <authorList>
            <person name="Catto M.A."/>
            <person name="Labadie P.E."/>
            <person name="Jacobson A.L."/>
            <person name="Kennedy G.G."/>
            <person name="Srinivasan R."/>
            <person name="Hunt B.G."/>
        </authorList>
    </citation>
    <scope>NUCLEOTIDE SEQUENCE</scope>
    <source>
        <strain evidence="3">PL_HMW_Pooled</strain>
    </source>
</reference>
<reference evidence="3" key="1">
    <citation type="submission" date="2021-07" db="EMBL/GenBank/DDBJ databases">
        <authorList>
            <person name="Catto M.A."/>
            <person name="Jacobson A."/>
            <person name="Kennedy G."/>
            <person name="Labadie P."/>
            <person name="Hunt B.G."/>
            <person name="Srinivasan R."/>
        </authorList>
    </citation>
    <scope>NUCLEOTIDE SEQUENCE</scope>
    <source>
        <strain evidence="3">PL_HMW_Pooled</strain>
        <tissue evidence="3">Head</tissue>
    </source>
</reference>
<keyword evidence="2" id="KW-0732">Signal</keyword>
<feature type="region of interest" description="Disordered" evidence="1">
    <location>
        <begin position="25"/>
        <end position="155"/>
    </location>
</feature>
<evidence type="ECO:0000256" key="2">
    <source>
        <dbReference type="SAM" id="SignalP"/>
    </source>
</evidence>
<name>A0AAE1I4B9_9NEOP</name>
<dbReference type="GO" id="GO:0003677">
    <property type="term" value="F:DNA binding"/>
    <property type="evidence" value="ECO:0007669"/>
    <property type="project" value="UniProtKB-KW"/>
</dbReference>
<keyword evidence="3" id="KW-0238">DNA-binding</keyword>
<feature type="compositionally biased region" description="Low complexity" evidence="1">
    <location>
        <begin position="85"/>
        <end position="103"/>
    </location>
</feature>
<feature type="signal peptide" evidence="2">
    <location>
        <begin position="1"/>
        <end position="17"/>
    </location>
</feature>
<evidence type="ECO:0000313" key="3">
    <source>
        <dbReference type="EMBL" id="KAK3932130.1"/>
    </source>
</evidence>
<dbReference type="AlphaFoldDB" id="A0AAE1I4B9"/>
<proteinExistence type="predicted"/>
<sequence>MFARILCHDAISCLTWSLLVLQPPGPVSPPSSVSAPRSPLPSPPAERPPPPLHPHAHPHPLLGLQGLQGLQGLGGGMAVTTITGPPAARSAASPPDSAHSASSRCYDSGAASPPESAGRTAEGLAGLPGGPLPPRPPPAGGAPPAPGGPAGPGAGGRCCDTGRPIFTDPITGQTVCSCQYDLLSYQRLASAGAGLPLSMYSAPYPEGMAAYFPALGADQPPFYSTPGECGRAYPAGLDLKDNLPPGAGGWPYPSVYHPYDAAFGYPFN</sequence>
<dbReference type="EMBL" id="JAHWGI010001434">
    <property type="protein sequence ID" value="KAK3932130.1"/>
    <property type="molecule type" value="Genomic_DNA"/>
</dbReference>
<feature type="chain" id="PRO_5041931600" evidence="2">
    <location>
        <begin position="18"/>
        <end position="268"/>
    </location>
</feature>
<evidence type="ECO:0000313" key="4">
    <source>
        <dbReference type="Proteomes" id="UP001219518"/>
    </source>
</evidence>
<feature type="non-terminal residue" evidence="3">
    <location>
        <position position="1"/>
    </location>
</feature>